<dbReference type="OrthoDB" id="129527at2"/>
<sequence>MKNLWILPVFIVITLISCKNTENQSVTDDSETSSSQVAYAVYGEEFRREKDLDSREMSREYSKLQTGDTLEVQFTGTVESVCKNKGCWMTLDLPEEEEDVMVKFKDYGFFVPKDIENREVVLSGKAYIEEVSVEEQRHYAEDQGKTQEEIDAITEPKKTLSFLADGVLIKE</sequence>
<dbReference type="PROSITE" id="PS51257">
    <property type="entry name" value="PROKAR_LIPOPROTEIN"/>
    <property type="match status" value="1"/>
</dbReference>
<dbReference type="EMBL" id="CP040812">
    <property type="protein sequence ID" value="QCY68778.1"/>
    <property type="molecule type" value="Genomic_DNA"/>
</dbReference>
<dbReference type="KEGG" id="afla:FHG64_04855"/>
<dbReference type="RefSeq" id="WP_139065363.1">
    <property type="nucleotide sequence ID" value="NZ_CP040812.1"/>
</dbReference>
<accession>A0A5B7X2B4</accession>
<keyword evidence="2" id="KW-1185">Reference proteome</keyword>
<name>A0A5B7X2B4_9FLAO</name>
<dbReference type="InterPro" id="IPR032577">
    <property type="entry name" value="DUF4920"/>
</dbReference>
<organism evidence="1 2">
    <name type="scientific">Antarcticibacterium flavum</name>
    <dbReference type="NCBI Taxonomy" id="2058175"/>
    <lineage>
        <taxon>Bacteria</taxon>
        <taxon>Pseudomonadati</taxon>
        <taxon>Bacteroidota</taxon>
        <taxon>Flavobacteriia</taxon>
        <taxon>Flavobacteriales</taxon>
        <taxon>Flavobacteriaceae</taxon>
        <taxon>Antarcticibacterium</taxon>
    </lineage>
</organism>
<evidence type="ECO:0000313" key="1">
    <source>
        <dbReference type="EMBL" id="QCY68778.1"/>
    </source>
</evidence>
<proteinExistence type="predicted"/>
<gene>
    <name evidence="1" type="ORF">FHG64_04855</name>
</gene>
<reference evidence="1 2" key="1">
    <citation type="submission" date="2019-06" db="EMBL/GenBank/DDBJ databases">
        <title>Complete genome sequence of Antarcticibacterium flavum KCTC 52984T from an Antarctic marine sediment.</title>
        <authorList>
            <person name="Lee Y.M."/>
            <person name="Shin S.C."/>
        </authorList>
    </citation>
    <scope>NUCLEOTIDE SEQUENCE [LARGE SCALE GENOMIC DNA]</scope>
    <source>
        <strain evidence="1 2">KCTC 52984</strain>
    </source>
</reference>
<dbReference type="Pfam" id="PF16267">
    <property type="entry name" value="DUF4920"/>
    <property type="match status" value="1"/>
</dbReference>
<protein>
    <submittedName>
        <fullName evidence="1">DUF4920 domain-containing protein</fullName>
    </submittedName>
</protein>
<dbReference type="AlphaFoldDB" id="A0A5B7X2B4"/>
<dbReference type="Proteomes" id="UP000309016">
    <property type="component" value="Chromosome"/>
</dbReference>
<evidence type="ECO:0000313" key="2">
    <source>
        <dbReference type="Proteomes" id="UP000309016"/>
    </source>
</evidence>